<reference evidence="3 4" key="1">
    <citation type="submission" date="2018-06" db="EMBL/GenBank/DDBJ databases">
        <authorList>
            <consortium name="Pathogen Informatics"/>
            <person name="Doyle S."/>
        </authorList>
    </citation>
    <scope>NUCLEOTIDE SEQUENCE [LARGE SCALE GENOMIC DNA]</scope>
    <source>
        <strain evidence="3 4">NCTC12123</strain>
    </source>
</reference>
<accession>A0A376F073</accession>
<proteinExistence type="predicted"/>
<sequence>MMKILGEKSKKGVISDLRHSESFKEASHDGALLYDPVSKTFITAENSKELIDKYIGYRNTETGEYIDGLIKPEDFPSDELFIKLQDRPGYNTKRRIGDGESDVEFTHLLIQIPEGTPVEKWPDFKKEVIEAFAHPNEWYKKGKGGGRYTPTVHIGDCFVAASGTHVSQDGKSAHFHMIVGSRTLNNKNYYGIDHNDQPIILPNNPDWRSITRRSLLGSEAEWRELKRKRINDALEALGLPKTHWLNKDEKMDESKAKAKDALQDAIKDEEQEELNSELENLKISKELAVKEFSDKDIQDAELHKSIISGQKLLADISKRAEEKLAEAYREIELVNITRSSVENAIALATIKQKLTSTEQLLETTEATLKAEAESREAFEKQLNDTNVVLEKLKEEHENLKTNYTEITTQYDELDTLYSTTVAKHEVEITNLTTKHTTEITAKNREIEELKSTHERELQEQELFYEGALENQQKTFDNLLADKEEEIKQLKTTHGNELKELNAIIVSKDTNIADLERKNTELENNLATLKTEKDKQRKDFDDLIEKLKQGHLEAIEALKASNKSLTDEITKQVADVSKLKKEKEQLQTENNGLNEQLKSVQKEIEELKSDKAKLEVDNKDLNDALKVYEDDNKQRLEQAKDSKKDNNPDPKKPKNK</sequence>
<evidence type="ECO:0000313" key="3">
    <source>
        <dbReference type="EMBL" id="STD17614.1"/>
    </source>
</evidence>
<dbReference type="EMBL" id="UFYI01000005">
    <property type="protein sequence ID" value="STD17614.1"/>
    <property type="molecule type" value="Genomic_DNA"/>
</dbReference>
<feature type="region of interest" description="Disordered" evidence="2">
    <location>
        <begin position="609"/>
        <end position="655"/>
    </location>
</feature>
<keyword evidence="1" id="KW-0175">Coiled coil</keyword>
<evidence type="ECO:0000256" key="1">
    <source>
        <dbReference type="SAM" id="Coils"/>
    </source>
</evidence>
<organism evidence="3 4">
    <name type="scientific">Enterobacter asburiae</name>
    <dbReference type="NCBI Taxonomy" id="61645"/>
    <lineage>
        <taxon>Bacteria</taxon>
        <taxon>Pseudomonadati</taxon>
        <taxon>Pseudomonadota</taxon>
        <taxon>Gammaproteobacteria</taxon>
        <taxon>Enterobacterales</taxon>
        <taxon>Enterobacteriaceae</taxon>
        <taxon>Enterobacter</taxon>
        <taxon>Enterobacter cloacae complex</taxon>
    </lineage>
</organism>
<feature type="coiled-coil region" evidence="1">
    <location>
        <begin position="317"/>
        <end position="409"/>
    </location>
</feature>
<evidence type="ECO:0000313" key="4">
    <source>
        <dbReference type="Proteomes" id="UP000255163"/>
    </source>
</evidence>
<gene>
    <name evidence="3" type="ORF">NCTC12123_00121</name>
</gene>
<evidence type="ECO:0000256" key="2">
    <source>
        <dbReference type="SAM" id="MobiDB-lite"/>
    </source>
</evidence>
<dbReference type="AlphaFoldDB" id="A0A376F073"/>
<dbReference type="RefSeq" id="WP_025862067.1">
    <property type="nucleotide sequence ID" value="NZ_CP011864.1"/>
</dbReference>
<feature type="coiled-coil region" evidence="1">
    <location>
        <begin position="255"/>
        <end position="291"/>
    </location>
</feature>
<dbReference type="Proteomes" id="UP000255163">
    <property type="component" value="Unassembled WGS sequence"/>
</dbReference>
<protein>
    <submittedName>
        <fullName evidence="3">Uncharacterized protein</fullName>
    </submittedName>
</protein>
<name>A0A376F073_ENTAS</name>